<dbReference type="PANTHER" id="PTHR34239:SF2">
    <property type="entry name" value="TRANSPOSABLE ELEMENT P TRANSPOSASE_THAP9 CONSERVED DOMAIN-CONTAINING PROTEIN"/>
    <property type="match status" value="1"/>
</dbReference>
<gene>
    <name evidence="2" type="ORF">PEVE_00043105</name>
</gene>
<name>A0ABN8PHX7_9CNID</name>
<feature type="compositionally biased region" description="Acidic residues" evidence="1">
    <location>
        <begin position="26"/>
        <end position="42"/>
    </location>
</feature>
<organism evidence="2 3">
    <name type="scientific">Porites evermanni</name>
    <dbReference type="NCBI Taxonomy" id="104178"/>
    <lineage>
        <taxon>Eukaryota</taxon>
        <taxon>Metazoa</taxon>
        <taxon>Cnidaria</taxon>
        <taxon>Anthozoa</taxon>
        <taxon>Hexacorallia</taxon>
        <taxon>Scleractinia</taxon>
        <taxon>Fungiina</taxon>
        <taxon>Poritidae</taxon>
        <taxon>Porites</taxon>
    </lineage>
</organism>
<accession>A0ABN8PHX7</accession>
<dbReference type="EMBL" id="CALNXI010000869">
    <property type="protein sequence ID" value="CAH3144223.1"/>
    <property type="molecule type" value="Genomic_DNA"/>
</dbReference>
<feature type="compositionally biased region" description="Basic and acidic residues" evidence="1">
    <location>
        <begin position="13"/>
        <end position="25"/>
    </location>
</feature>
<dbReference type="PANTHER" id="PTHR34239">
    <property type="entry name" value="APPLE DOMAIN-CONTAINING PROTEIN"/>
    <property type="match status" value="1"/>
</dbReference>
<evidence type="ECO:0000256" key="1">
    <source>
        <dbReference type="SAM" id="MobiDB-lite"/>
    </source>
</evidence>
<evidence type="ECO:0000313" key="2">
    <source>
        <dbReference type="EMBL" id="CAH3144223.1"/>
    </source>
</evidence>
<comment type="caution">
    <text evidence="2">The sequence shown here is derived from an EMBL/GenBank/DDBJ whole genome shotgun (WGS) entry which is preliminary data.</text>
</comment>
<evidence type="ECO:0000313" key="3">
    <source>
        <dbReference type="Proteomes" id="UP001159427"/>
    </source>
</evidence>
<dbReference type="Proteomes" id="UP001159427">
    <property type="component" value="Unassembled WGS sequence"/>
</dbReference>
<keyword evidence="3" id="KW-1185">Reference proteome</keyword>
<proteinExistence type="predicted"/>
<reference evidence="2 3" key="1">
    <citation type="submission" date="2022-05" db="EMBL/GenBank/DDBJ databases">
        <authorList>
            <consortium name="Genoscope - CEA"/>
            <person name="William W."/>
        </authorList>
    </citation>
    <scope>NUCLEOTIDE SEQUENCE [LARGE SCALE GENOMIC DNA]</scope>
</reference>
<feature type="region of interest" description="Disordered" evidence="1">
    <location>
        <begin position="1"/>
        <end position="44"/>
    </location>
</feature>
<sequence length="208" mass="23537">MRSMQETLVRFADGQRHSKRPRYDELSDSDTDSNNDAFESDSDTLLKKGEKNDLLDTMIANDLNADEQTDQDVSKKLAKLVNKIWSEKLTSDKHSEKLKKHSRPGNLESLVAPRVNPKIWANMSHTAKSVDLREANTQNIVSKVGTIVAKCTDHLFTAREKDAKKIDLDEMVSFHTDALALLGHSQYELSLKRSEAIRPSLKREYAAL</sequence>
<protein>
    <submittedName>
        <fullName evidence="2">Uncharacterized protein</fullName>
    </submittedName>
</protein>